<dbReference type="EMBL" id="HBIK01008180">
    <property type="protein sequence ID" value="CAE0378917.1"/>
    <property type="molecule type" value="Transcribed_RNA"/>
</dbReference>
<feature type="region of interest" description="Disordered" evidence="1">
    <location>
        <begin position="65"/>
        <end position="122"/>
    </location>
</feature>
<feature type="compositionally biased region" description="Polar residues" evidence="1">
    <location>
        <begin position="1"/>
        <end position="11"/>
    </location>
</feature>
<sequence length="341" mass="39249">MEIGTNQSYFSYHSPAKLKDDKSRFETETSRSFQKHTIDGSDQKLTRMPQLRRIVELYSVHKDDQEIDDQSGSSCSPKRLRPGSLYNDSSPKKASTIEKASDHFTNRSKSIGQNSNRYAEQASGNIIPRYRIGKRSSSTYQNHFEVTPAKILKEKSLNNNPNFKYEQMSYNHKFPPIPKARMIDRLSKSPFETKTKDYQNVEDLSPSLKRFMLNKTVNKSVIAEPLNKEAKIKSKLARKNSILQKIADSSLKKEPELFKPMSVSISDVMKTSFDRPKVTAVQDTLHGIFQTSAHLKQQQRHKKFKTWGGLKIPITHNGIFNKNKDIMSKWDEVRDGIFNKL</sequence>
<accession>A0A7S3NSY0</accession>
<feature type="compositionally biased region" description="Polar residues" evidence="1">
    <location>
        <begin position="107"/>
        <end position="122"/>
    </location>
</feature>
<evidence type="ECO:0000256" key="1">
    <source>
        <dbReference type="SAM" id="MobiDB-lite"/>
    </source>
</evidence>
<proteinExistence type="predicted"/>
<gene>
    <name evidence="2" type="ORF">ECRA1380_LOCUS3876</name>
</gene>
<reference evidence="2" key="1">
    <citation type="submission" date="2021-01" db="EMBL/GenBank/DDBJ databases">
        <authorList>
            <person name="Corre E."/>
            <person name="Pelletier E."/>
            <person name="Niang G."/>
            <person name="Scheremetjew M."/>
            <person name="Finn R."/>
            <person name="Kale V."/>
            <person name="Holt S."/>
            <person name="Cochrane G."/>
            <person name="Meng A."/>
            <person name="Brown T."/>
            <person name="Cohen L."/>
        </authorList>
    </citation>
    <scope>NUCLEOTIDE SEQUENCE</scope>
    <source>
        <strain evidence="2">CT5</strain>
    </source>
</reference>
<organism evidence="2">
    <name type="scientific">Euplotes crassus</name>
    <dbReference type="NCBI Taxonomy" id="5936"/>
    <lineage>
        <taxon>Eukaryota</taxon>
        <taxon>Sar</taxon>
        <taxon>Alveolata</taxon>
        <taxon>Ciliophora</taxon>
        <taxon>Intramacronucleata</taxon>
        <taxon>Spirotrichea</taxon>
        <taxon>Hypotrichia</taxon>
        <taxon>Euplotida</taxon>
        <taxon>Euplotidae</taxon>
        <taxon>Moneuplotes</taxon>
    </lineage>
</organism>
<dbReference type="AlphaFoldDB" id="A0A7S3NSY0"/>
<evidence type="ECO:0000313" key="2">
    <source>
        <dbReference type="EMBL" id="CAE0378917.1"/>
    </source>
</evidence>
<feature type="compositionally biased region" description="Basic and acidic residues" evidence="1">
    <location>
        <begin position="95"/>
        <end position="105"/>
    </location>
</feature>
<protein>
    <submittedName>
        <fullName evidence="2">Uncharacterized protein</fullName>
    </submittedName>
</protein>
<feature type="compositionally biased region" description="Basic and acidic residues" evidence="1">
    <location>
        <begin position="17"/>
        <end position="29"/>
    </location>
</feature>
<name>A0A7S3NSY0_EUPCR</name>
<feature type="compositionally biased region" description="Basic and acidic residues" evidence="1">
    <location>
        <begin position="36"/>
        <end position="45"/>
    </location>
</feature>
<feature type="region of interest" description="Disordered" evidence="1">
    <location>
        <begin position="1"/>
        <end position="45"/>
    </location>
</feature>